<dbReference type="PANTHER" id="PTHR33392:SF6">
    <property type="entry name" value="POLYISOPRENYL-TEICHOIC ACID--PEPTIDOGLYCAN TEICHOIC ACID TRANSFERASE TAGU"/>
    <property type="match status" value="1"/>
</dbReference>
<sequence>MAVFILIILVFAIANGIVKSFSLKNFFDKSAWDGKSPFVSTLETSPPSIFVFQKDPKRLAVFKLDENAYLVTVQKEGLQKTGDIFEKENGEQVARVLSLNFGTDIENFVLFSSKVTAEKQSFDNLFKTFASFVTPFKIIGGAYGSGIENTNITRIDLLKLWWQLKGVSAEKLELVDLSPFKEEIIARNNKKVLGVEEESIRLKISKYLENRYLDQEKANVEIVNGSKVPGALQLAADFASSAGFSVIEAEETSQISEKTQIVAKDRNSYNASYLASIFDCDIVSEQNGQGADITVVIGRDFASNYFE</sequence>
<dbReference type="Proteomes" id="UP000178393">
    <property type="component" value="Unassembled WGS sequence"/>
</dbReference>
<dbReference type="InterPro" id="IPR050922">
    <property type="entry name" value="LytR/CpsA/Psr_CW_biosynth"/>
</dbReference>
<feature type="domain" description="LytR/CpsA/Psr regulator C-terminal" evidence="1">
    <location>
        <begin position="219"/>
        <end position="301"/>
    </location>
</feature>
<evidence type="ECO:0000313" key="2">
    <source>
        <dbReference type="EMBL" id="OGD98628.1"/>
    </source>
</evidence>
<dbReference type="Pfam" id="PF13399">
    <property type="entry name" value="LytR_C"/>
    <property type="match status" value="1"/>
</dbReference>
<reference evidence="2 3" key="1">
    <citation type="journal article" date="2016" name="Nat. Commun.">
        <title>Thousands of microbial genomes shed light on interconnected biogeochemical processes in an aquifer system.</title>
        <authorList>
            <person name="Anantharaman K."/>
            <person name="Brown C.T."/>
            <person name="Hug L.A."/>
            <person name="Sharon I."/>
            <person name="Castelle C.J."/>
            <person name="Probst A.J."/>
            <person name="Thomas B.C."/>
            <person name="Singh A."/>
            <person name="Wilkins M.J."/>
            <person name="Karaoz U."/>
            <person name="Brodie E.L."/>
            <person name="Williams K.H."/>
            <person name="Hubbard S.S."/>
            <person name="Banfield J.F."/>
        </authorList>
    </citation>
    <scope>NUCLEOTIDE SEQUENCE [LARGE SCALE GENOMIC DNA]</scope>
</reference>
<accession>A0A1F5H3F3</accession>
<dbReference type="InterPro" id="IPR027381">
    <property type="entry name" value="LytR/CpsA/Psr_C"/>
</dbReference>
<protein>
    <recommendedName>
        <fullName evidence="1">LytR/CpsA/Psr regulator C-terminal domain-containing protein</fullName>
    </recommendedName>
</protein>
<organism evidence="2 3">
    <name type="scientific">Candidatus Curtissbacteria bacterium RIFCSPHIGHO2_12_41_11</name>
    <dbReference type="NCBI Taxonomy" id="1797718"/>
    <lineage>
        <taxon>Bacteria</taxon>
        <taxon>Candidatus Curtissiibacteriota</taxon>
    </lineage>
</organism>
<proteinExistence type="predicted"/>
<dbReference type="EMBL" id="MFBH01000044">
    <property type="protein sequence ID" value="OGD98628.1"/>
    <property type="molecule type" value="Genomic_DNA"/>
</dbReference>
<dbReference type="PANTHER" id="PTHR33392">
    <property type="entry name" value="POLYISOPRENYL-TEICHOIC ACID--PEPTIDOGLYCAN TEICHOIC ACID TRANSFERASE TAGU"/>
    <property type="match status" value="1"/>
</dbReference>
<evidence type="ECO:0000259" key="1">
    <source>
        <dbReference type="Pfam" id="PF13399"/>
    </source>
</evidence>
<name>A0A1F5H3F3_9BACT</name>
<dbReference type="AlphaFoldDB" id="A0A1F5H3F3"/>
<comment type="caution">
    <text evidence="2">The sequence shown here is derived from an EMBL/GenBank/DDBJ whole genome shotgun (WGS) entry which is preliminary data.</text>
</comment>
<gene>
    <name evidence="2" type="ORF">A2W45_02145</name>
</gene>
<evidence type="ECO:0000313" key="3">
    <source>
        <dbReference type="Proteomes" id="UP000178393"/>
    </source>
</evidence>